<evidence type="ECO:0000256" key="6">
    <source>
        <dbReference type="ARBA" id="ARBA00022723"/>
    </source>
</evidence>
<proteinExistence type="inferred from homology"/>
<dbReference type="Pfam" id="PF00724">
    <property type="entry name" value="Oxidored_FMN"/>
    <property type="match status" value="1"/>
</dbReference>
<dbReference type="Pfam" id="PF07992">
    <property type="entry name" value="Pyr_redox_2"/>
    <property type="match status" value="1"/>
</dbReference>
<dbReference type="InterPro" id="IPR036188">
    <property type="entry name" value="FAD/NAD-bd_sf"/>
</dbReference>
<dbReference type="eggNOG" id="COG0446">
    <property type="taxonomic scope" value="Bacteria"/>
</dbReference>
<evidence type="ECO:0000256" key="4">
    <source>
        <dbReference type="ARBA" id="ARBA00022630"/>
    </source>
</evidence>
<dbReference type="Gene3D" id="3.40.50.720">
    <property type="entry name" value="NAD(P)-binding Rossmann-like Domain"/>
    <property type="match status" value="1"/>
</dbReference>
<dbReference type="Gene3D" id="3.20.20.70">
    <property type="entry name" value="Aldolase class I"/>
    <property type="match status" value="1"/>
</dbReference>
<dbReference type="eggNOG" id="COG1902">
    <property type="taxonomic scope" value="Bacteria"/>
</dbReference>
<accession>B6XFS1</accession>
<dbReference type="InterPro" id="IPR001155">
    <property type="entry name" value="OxRdtase_FMN_N"/>
</dbReference>
<dbReference type="InterPro" id="IPR013785">
    <property type="entry name" value="Aldolase_TIM"/>
</dbReference>
<evidence type="ECO:0000256" key="9">
    <source>
        <dbReference type="ARBA" id="ARBA00023014"/>
    </source>
</evidence>
<evidence type="ECO:0000313" key="13">
    <source>
        <dbReference type="Proteomes" id="UP000003729"/>
    </source>
</evidence>
<comment type="caution">
    <text evidence="12">The sequence shown here is derived from an EMBL/GenBank/DDBJ whole genome shotgun (WGS) entry which is preliminary data.</text>
</comment>
<organism evidence="12 13">
    <name type="scientific">Providencia alcalifaciens DSM 30120</name>
    <dbReference type="NCBI Taxonomy" id="520999"/>
    <lineage>
        <taxon>Bacteria</taxon>
        <taxon>Pseudomonadati</taxon>
        <taxon>Pseudomonadota</taxon>
        <taxon>Gammaproteobacteria</taxon>
        <taxon>Enterobacterales</taxon>
        <taxon>Morganellaceae</taxon>
        <taxon>Providencia</taxon>
    </lineage>
</organism>
<dbReference type="SUPFAM" id="SSF51971">
    <property type="entry name" value="Nucleotide-binding domain"/>
    <property type="match status" value="1"/>
</dbReference>
<sequence>MGAIMSNFPHLFTPLDLGHTVLKNRILMGSMHTGLEEHPQGSQRLAHFYRLRAENGVSLIITGGIAPNPEGVLAPHGAILNHQDQLPFHQQITEAVHQADGKIALQILHAGRYAMHPALVAPSPIKSEITPFPPRELSRDEIQKTIDDFVNTAKLAQQAGYDGVEVMGSEGYLINQFITSRTNHRTDKWGGSYQNRIRFPIEIVNRIRQTVGEKFIIIYRLSMLDLVEGGSTWDEIEQLAKEIENAGATMINTGIGWHEARVPTIATLVPRKAFSWVTEKLMGKVNIPLITTNRINDPFVAEQIIASGQADMVSMARPFLADEAFVSKTQEGRADEINTCIGCNQACLDQIFNGKLAGCLVNPQAVREMDYPNELADKPKKVAIVGAGPAGLSCAIYAAKRGHQVTLFERSNQIGGQFNLAKQIPGKEEFYETLRYFSRQLQRLNVDVRLEQLAQANDLIKFDEVIIATGVVPRAIHLAGADHRKVMSYIDALKQPDSVGKNVAIIGAGGIGFDVAELLTQQGISSSLDDDKFNHEWNIDTSITTRGGVFSPKKQLEPTPRHLYLLQRKNSKVGAGLGKTTGWVHRLSLMKRGVEMFNGVEYMNVDDDGLHIRYQDENLCLAVDNIILCAGQEPYRPLKQQLEEIGIHPYVIGGADVAAELDARRAIEQGMKVAYQL</sequence>
<evidence type="ECO:0000256" key="3">
    <source>
        <dbReference type="ARBA" id="ARBA00011048"/>
    </source>
</evidence>
<dbReference type="PRINTS" id="PR00368">
    <property type="entry name" value="FADPNR"/>
</dbReference>
<dbReference type="InterPro" id="IPR051793">
    <property type="entry name" value="NADH:flavin_oxidoreductase"/>
</dbReference>
<keyword evidence="8" id="KW-0408">Iron</keyword>
<reference evidence="12 13" key="1">
    <citation type="submission" date="2008-10" db="EMBL/GenBank/DDBJ databases">
        <title>Draft genome sequence of Providencia alcalifaciens (DSM 30120).</title>
        <authorList>
            <person name="Sudarsanam P."/>
            <person name="Ley R."/>
            <person name="Guruge J."/>
            <person name="Turnbaugh P.J."/>
            <person name="Mahowald M."/>
            <person name="Liep D."/>
            <person name="Gordon J."/>
        </authorList>
    </citation>
    <scope>NUCLEOTIDE SEQUENCE [LARGE SCALE GENOMIC DNA]</scope>
    <source>
        <strain evidence="12 13">DSM 30120</strain>
    </source>
</reference>
<evidence type="ECO:0000313" key="12">
    <source>
        <dbReference type="EMBL" id="EEB45830.1"/>
    </source>
</evidence>
<keyword evidence="7" id="KW-0560">Oxidoreductase</keyword>
<dbReference type="FunFam" id="3.20.20.70:FF:000082">
    <property type="entry name" value="NADPH-dependent 2,4-dienoyl-CoA reductase"/>
    <property type="match status" value="1"/>
</dbReference>
<evidence type="ECO:0000256" key="1">
    <source>
        <dbReference type="ARBA" id="ARBA00001917"/>
    </source>
</evidence>
<keyword evidence="9" id="KW-0411">Iron-sulfur</keyword>
<evidence type="ECO:0000256" key="7">
    <source>
        <dbReference type="ARBA" id="ARBA00023002"/>
    </source>
</evidence>
<comment type="cofactor">
    <cofactor evidence="2">
        <name>[4Fe-4S] cluster</name>
        <dbReference type="ChEBI" id="CHEBI:49883"/>
    </cofactor>
</comment>
<evidence type="ECO:0000256" key="5">
    <source>
        <dbReference type="ARBA" id="ARBA00022643"/>
    </source>
</evidence>
<keyword evidence="4" id="KW-0285">Flavoprotein</keyword>
<name>B6XFS1_9GAMM</name>
<comment type="cofactor">
    <cofactor evidence="1">
        <name>FMN</name>
        <dbReference type="ChEBI" id="CHEBI:58210"/>
    </cofactor>
</comment>
<keyword evidence="5" id="KW-0288">FMN</keyword>
<dbReference type="GO" id="GO:0051536">
    <property type="term" value="F:iron-sulfur cluster binding"/>
    <property type="evidence" value="ECO:0007669"/>
    <property type="project" value="UniProtKB-KW"/>
</dbReference>
<feature type="domain" description="NADH:flavin oxidoreductase/NADH oxidase N-terminal" evidence="10">
    <location>
        <begin position="11"/>
        <end position="336"/>
    </location>
</feature>
<protein>
    <submittedName>
        <fullName evidence="12">Pyridine nucleotide-disulfide oxidoreductase</fullName>
    </submittedName>
</protein>
<dbReference type="EMBL" id="ABXW01000047">
    <property type="protein sequence ID" value="EEB45830.1"/>
    <property type="molecule type" value="Genomic_DNA"/>
</dbReference>
<evidence type="ECO:0000256" key="8">
    <source>
        <dbReference type="ARBA" id="ARBA00023004"/>
    </source>
</evidence>
<dbReference type="GO" id="GO:0010181">
    <property type="term" value="F:FMN binding"/>
    <property type="evidence" value="ECO:0007669"/>
    <property type="project" value="InterPro"/>
</dbReference>
<dbReference type="InterPro" id="IPR023753">
    <property type="entry name" value="FAD/NAD-binding_dom"/>
</dbReference>
<feature type="domain" description="FAD/NAD(P)-binding" evidence="11">
    <location>
        <begin position="380"/>
        <end position="641"/>
    </location>
</feature>
<comment type="similarity">
    <text evidence="3">In the N-terminal section; belongs to the NADH:flavin oxidoreductase/NADH oxidase family.</text>
</comment>
<dbReference type="PRINTS" id="PR00411">
    <property type="entry name" value="PNDRDTASEI"/>
</dbReference>
<dbReference type="Proteomes" id="UP000003729">
    <property type="component" value="Unassembled WGS sequence"/>
</dbReference>
<dbReference type="SUPFAM" id="SSF51395">
    <property type="entry name" value="FMN-linked oxidoreductases"/>
    <property type="match status" value="1"/>
</dbReference>
<dbReference type="PANTHER" id="PTHR42917">
    <property type="entry name" value="2,4-DIENOYL-COA REDUCTASE"/>
    <property type="match status" value="1"/>
</dbReference>
<dbReference type="AlphaFoldDB" id="B6XFS1"/>
<gene>
    <name evidence="12" type="ORF">PROVALCAL_02205</name>
</gene>
<evidence type="ECO:0000259" key="10">
    <source>
        <dbReference type="Pfam" id="PF00724"/>
    </source>
</evidence>
<dbReference type="GO" id="GO:0016491">
    <property type="term" value="F:oxidoreductase activity"/>
    <property type="evidence" value="ECO:0007669"/>
    <property type="project" value="UniProtKB-KW"/>
</dbReference>
<dbReference type="CDD" id="cd02930">
    <property type="entry name" value="DCR_FMN"/>
    <property type="match status" value="1"/>
</dbReference>
<evidence type="ECO:0000256" key="2">
    <source>
        <dbReference type="ARBA" id="ARBA00001966"/>
    </source>
</evidence>
<dbReference type="SUPFAM" id="SSF51905">
    <property type="entry name" value="FAD/NAD(P)-binding domain"/>
    <property type="match status" value="1"/>
</dbReference>
<dbReference type="PANTHER" id="PTHR42917:SF2">
    <property type="entry name" value="2,4-DIENOYL-COA REDUCTASE [(2E)-ENOYL-COA-PRODUCING]"/>
    <property type="match status" value="1"/>
</dbReference>
<dbReference type="GO" id="GO:0046872">
    <property type="term" value="F:metal ion binding"/>
    <property type="evidence" value="ECO:0007669"/>
    <property type="project" value="UniProtKB-KW"/>
</dbReference>
<evidence type="ECO:0000259" key="11">
    <source>
        <dbReference type="Pfam" id="PF07992"/>
    </source>
</evidence>
<keyword evidence="6" id="KW-0479">Metal-binding</keyword>
<reference evidence="12 13" key="2">
    <citation type="submission" date="2008-10" db="EMBL/GenBank/DDBJ databases">
        <authorList>
            <person name="Fulton L."/>
            <person name="Clifton S."/>
            <person name="Fulton B."/>
            <person name="Xu J."/>
            <person name="Minx P."/>
            <person name="Pepin K.H."/>
            <person name="Johnson M."/>
            <person name="Bhonagiri V."/>
            <person name="Nash W.E."/>
            <person name="Mardis E.R."/>
            <person name="Wilson R.K."/>
        </authorList>
    </citation>
    <scope>NUCLEOTIDE SEQUENCE [LARGE SCALE GENOMIC DNA]</scope>
    <source>
        <strain evidence="12 13">DSM 30120</strain>
    </source>
</reference>
<dbReference type="Gene3D" id="3.50.50.60">
    <property type="entry name" value="FAD/NAD(P)-binding domain"/>
    <property type="match status" value="1"/>
</dbReference>